<organism evidence="11 12">
    <name type="scientific">Arcicella rosea</name>
    <dbReference type="NCBI Taxonomy" id="502909"/>
    <lineage>
        <taxon>Bacteria</taxon>
        <taxon>Pseudomonadati</taxon>
        <taxon>Bacteroidota</taxon>
        <taxon>Cytophagia</taxon>
        <taxon>Cytophagales</taxon>
        <taxon>Flectobacillaceae</taxon>
        <taxon>Arcicella</taxon>
    </lineage>
</organism>
<feature type="active site" description="Phosphoserine intermediate" evidence="7">
    <location>
        <position position="77"/>
    </location>
</feature>
<feature type="binding site" evidence="8">
    <location>
        <position position="250"/>
    </location>
    <ligand>
        <name>Zn(2+)</name>
        <dbReference type="ChEBI" id="CHEBI:29105"/>
        <label>2</label>
    </ligand>
</feature>
<evidence type="ECO:0000313" key="11">
    <source>
        <dbReference type="EMBL" id="MBB6003606.1"/>
    </source>
</evidence>
<evidence type="ECO:0000256" key="2">
    <source>
        <dbReference type="ARBA" id="ARBA00022553"/>
    </source>
</evidence>
<keyword evidence="4 11" id="KW-0378">Hydrolase</keyword>
<keyword evidence="5 8" id="KW-0862">Zinc</keyword>
<comment type="cofactor">
    <cofactor evidence="8">
        <name>Zn(2+)</name>
        <dbReference type="ChEBI" id="CHEBI:29105"/>
    </cofactor>
    <text evidence="8">Binds 2 Zn(2+) ions.</text>
</comment>
<comment type="similarity">
    <text evidence="1 9">Belongs to the alkaline phosphatase family.</text>
</comment>
<evidence type="ECO:0000256" key="10">
    <source>
        <dbReference type="SAM" id="SignalP"/>
    </source>
</evidence>
<reference evidence="11 12" key="1">
    <citation type="submission" date="2020-08" db="EMBL/GenBank/DDBJ databases">
        <title>Functional genomics of gut bacteria from endangered species of beetles.</title>
        <authorList>
            <person name="Carlos-Shanley C."/>
        </authorList>
    </citation>
    <scope>NUCLEOTIDE SEQUENCE [LARGE SCALE GENOMIC DNA]</scope>
    <source>
        <strain evidence="11 12">S00070</strain>
    </source>
</reference>
<dbReference type="GO" id="GO:0004035">
    <property type="term" value="F:alkaline phosphatase activity"/>
    <property type="evidence" value="ECO:0007669"/>
    <property type="project" value="UniProtKB-EC"/>
</dbReference>
<dbReference type="Gene3D" id="3.40.720.10">
    <property type="entry name" value="Alkaline Phosphatase, subunit A"/>
    <property type="match status" value="1"/>
</dbReference>
<feature type="binding site" evidence="8">
    <location>
        <position position="36"/>
    </location>
    <ligand>
        <name>Mg(2+)</name>
        <dbReference type="ChEBI" id="CHEBI:18420"/>
    </ligand>
</feature>
<dbReference type="PANTHER" id="PTHR11596">
    <property type="entry name" value="ALKALINE PHOSPHATASE"/>
    <property type="match status" value="1"/>
</dbReference>
<keyword evidence="10" id="KW-0732">Signal</keyword>
<feature type="binding site" evidence="8">
    <location>
        <position position="36"/>
    </location>
    <ligand>
        <name>Zn(2+)</name>
        <dbReference type="ChEBI" id="CHEBI:29105"/>
        <label>2</label>
    </ligand>
</feature>
<feature type="binding site" evidence="8">
    <location>
        <position position="128"/>
    </location>
    <ligand>
        <name>Mg(2+)</name>
        <dbReference type="ChEBI" id="CHEBI:18420"/>
    </ligand>
</feature>
<evidence type="ECO:0000256" key="6">
    <source>
        <dbReference type="ARBA" id="ARBA00022842"/>
    </source>
</evidence>
<evidence type="ECO:0000256" key="9">
    <source>
        <dbReference type="RuleBase" id="RU003946"/>
    </source>
</evidence>
<feature type="binding site" evidence="8">
    <location>
        <position position="245"/>
    </location>
    <ligand>
        <name>Mg(2+)</name>
        <dbReference type="ChEBI" id="CHEBI:18420"/>
    </ligand>
</feature>
<dbReference type="GO" id="GO:0046872">
    <property type="term" value="F:metal ion binding"/>
    <property type="evidence" value="ECO:0007669"/>
    <property type="project" value="UniProtKB-KW"/>
</dbReference>
<comment type="caution">
    <text evidence="11">The sequence shown here is derived from an EMBL/GenBank/DDBJ whole genome shotgun (WGS) entry which is preliminary data.</text>
</comment>
<keyword evidence="12" id="KW-1185">Reference proteome</keyword>
<evidence type="ECO:0000256" key="1">
    <source>
        <dbReference type="ARBA" id="ARBA00005984"/>
    </source>
</evidence>
<dbReference type="Proteomes" id="UP000524404">
    <property type="component" value="Unassembled WGS sequence"/>
</dbReference>
<evidence type="ECO:0000256" key="4">
    <source>
        <dbReference type="ARBA" id="ARBA00022801"/>
    </source>
</evidence>
<comment type="cofactor">
    <cofactor evidence="8">
        <name>Mg(2+)</name>
        <dbReference type="ChEBI" id="CHEBI:18420"/>
    </cofactor>
    <text evidence="8">Binds 1 Mg(2+) ion.</text>
</comment>
<feature type="chain" id="PRO_5032900733" evidence="10">
    <location>
        <begin position="21"/>
        <end position="356"/>
    </location>
</feature>
<protein>
    <submittedName>
        <fullName evidence="11">Alkaline phosphatase</fullName>
        <ecNumber evidence="11">3.1.3.1</ecNumber>
    </submittedName>
</protein>
<dbReference type="Pfam" id="PF00245">
    <property type="entry name" value="Alk_phosphatase"/>
    <property type="match status" value="1"/>
</dbReference>
<dbReference type="EMBL" id="JACHKT010000014">
    <property type="protein sequence ID" value="MBB6003606.1"/>
    <property type="molecule type" value="Genomic_DNA"/>
</dbReference>
<evidence type="ECO:0000256" key="5">
    <source>
        <dbReference type="ARBA" id="ARBA00022833"/>
    </source>
</evidence>
<feature type="binding site" evidence="8">
    <location>
        <position position="130"/>
    </location>
    <ligand>
        <name>Mg(2+)</name>
        <dbReference type="ChEBI" id="CHEBI:18420"/>
    </ligand>
</feature>
<dbReference type="CDD" id="cd16012">
    <property type="entry name" value="ALP"/>
    <property type="match status" value="1"/>
</dbReference>
<keyword evidence="6 8" id="KW-0460">Magnesium</keyword>
<proteinExistence type="inferred from homology"/>
<keyword evidence="3 8" id="KW-0479">Metal-binding</keyword>
<feature type="binding site" evidence="8">
    <location>
        <position position="254"/>
    </location>
    <ligand>
        <name>Zn(2+)</name>
        <dbReference type="ChEBI" id="CHEBI:29105"/>
        <label>2</label>
    </ligand>
</feature>
<accession>A0A841EKY7</accession>
<dbReference type="AlphaFoldDB" id="A0A841EKY7"/>
<gene>
    <name evidence="11" type="ORF">HNP25_002264</name>
</gene>
<feature type="binding site" evidence="8">
    <location>
        <position position="293"/>
    </location>
    <ligand>
        <name>Zn(2+)</name>
        <dbReference type="ChEBI" id="CHEBI:29105"/>
        <label>2</label>
    </ligand>
</feature>
<dbReference type="PRINTS" id="PR00113">
    <property type="entry name" value="ALKPHPHTASE"/>
</dbReference>
<evidence type="ECO:0000256" key="3">
    <source>
        <dbReference type="ARBA" id="ARBA00022723"/>
    </source>
</evidence>
<dbReference type="PROSITE" id="PS00123">
    <property type="entry name" value="ALKALINE_PHOSPHATASE"/>
    <property type="match status" value="1"/>
</dbReference>
<name>A0A841EKY7_9BACT</name>
<dbReference type="SUPFAM" id="SSF53649">
    <property type="entry name" value="Alkaline phosphatase-like"/>
    <property type="match status" value="1"/>
</dbReference>
<feature type="binding site" evidence="8">
    <location>
        <position position="292"/>
    </location>
    <ligand>
        <name>Zn(2+)</name>
        <dbReference type="ChEBI" id="CHEBI:29105"/>
        <label>2</label>
    </ligand>
</feature>
<keyword evidence="2" id="KW-0597">Phosphoprotein</keyword>
<evidence type="ECO:0000256" key="7">
    <source>
        <dbReference type="PIRSR" id="PIRSR601952-1"/>
    </source>
</evidence>
<sequence length="356" mass="38747">MRKSLCFLLLMLSFSGFSQKKVSSKHPKNIILLIGDGMGSAQVYAGIVANKGHLNIERSQFIGFHKNQATDDFVTDSGAGATALSIGQKSYNGSIGVDSLKKAQPTILEIAEKNGLATGLLATCSITHATPASFIAHQPSRSMVEEIANDFLKTDIDVFIGGGRKHFAKRKDGRNLIDSLKAKNYQIANTIEEVENVKSGKLAGFLADEEQVKISEGRGEQLLKSTKTALNILKQNKKGFFVMIEGSQIDWGGHANDTQYIINEMIDFDKAIGEAFDFADKDGNTLVIITADHETGGFSLIDADKEGHVEGKFTTKSHTGVMIPVYAYGVGAEAFSGIYFNNQIFDKMLKAFNFKK</sequence>
<dbReference type="InterPro" id="IPR018299">
    <property type="entry name" value="Alkaline_phosphatase_AS"/>
</dbReference>
<dbReference type="RefSeq" id="WP_184134143.1">
    <property type="nucleotide sequence ID" value="NZ_JACHKT010000014.1"/>
</dbReference>
<dbReference type="EC" id="3.1.3.1" evidence="11"/>
<dbReference type="PANTHER" id="PTHR11596:SF5">
    <property type="entry name" value="ALKALINE PHOSPHATASE"/>
    <property type="match status" value="1"/>
</dbReference>
<evidence type="ECO:0000256" key="8">
    <source>
        <dbReference type="PIRSR" id="PIRSR601952-2"/>
    </source>
</evidence>
<evidence type="ECO:0000313" key="12">
    <source>
        <dbReference type="Proteomes" id="UP000524404"/>
    </source>
</evidence>
<dbReference type="InterPro" id="IPR001952">
    <property type="entry name" value="Alkaline_phosphatase"/>
</dbReference>
<dbReference type="SMART" id="SM00098">
    <property type="entry name" value="alkPPc"/>
    <property type="match status" value="1"/>
</dbReference>
<dbReference type="InterPro" id="IPR017850">
    <property type="entry name" value="Alkaline_phosphatase_core_sf"/>
</dbReference>
<feature type="signal peptide" evidence="10">
    <location>
        <begin position="1"/>
        <end position="20"/>
    </location>
</feature>